<gene>
    <name evidence="2" type="ORF">DFA_05257</name>
</gene>
<evidence type="ECO:0000256" key="1">
    <source>
        <dbReference type="SAM" id="MobiDB-lite"/>
    </source>
</evidence>
<keyword evidence="3" id="KW-1185">Reference proteome</keyword>
<proteinExistence type="predicted"/>
<accession>F4PNS4</accession>
<feature type="region of interest" description="Disordered" evidence="1">
    <location>
        <begin position="1"/>
        <end position="26"/>
    </location>
</feature>
<dbReference type="Proteomes" id="UP000007797">
    <property type="component" value="Unassembled WGS sequence"/>
</dbReference>
<reference evidence="3" key="1">
    <citation type="journal article" date="2011" name="Genome Res.">
        <title>Phylogeny-wide analysis of social amoeba genomes highlights ancient origins for complex intercellular communication.</title>
        <authorList>
            <person name="Heidel A.J."/>
            <person name="Lawal H.M."/>
            <person name="Felder M."/>
            <person name="Schilde C."/>
            <person name="Helps N.R."/>
            <person name="Tunggal B."/>
            <person name="Rivero F."/>
            <person name="John U."/>
            <person name="Schleicher M."/>
            <person name="Eichinger L."/>
            <person name="Platzer M."/>
            <person name="Noegel A.A."/>
            <person name="Schaap P."/>
            <person name="Gloeckner G."/>
        </authorList>
    </citation>
    <scope>NUCLEOTIDE SEQUENCE [LARGE SCALE GENOMIC DNA]</scope>
    <source>
        <strain evidence="3">SH3</strain>
    </source>
</reference>
<dbReference type="KEGG" id="dfa:DFA_05257"/>
<dbReference type="EMBL" id="GL883008">
    <property type="protein sequence ID" value="EGG23127.1"/>
    <property type="molecule type" value="Genomic_DNA"/>
</dbReference>
<evidence type="ECO:0000313" key="2">
    <source>
        <dbReference type="EMBL" id="EGG23127.1"/>
    </source>
</evidence>
<organism evidence="2 3">
    <name type="scientific">Cavenderia fasciculata</name>
    <name type="common">Slime mold</name>
    <name type="synonym">Dictyostelium fasciculatum</name>
    <dbReference type="NCBI Taxonomy" id="261658"/>
    <lineage>
        <taxon>Eukaryota</taxon>
        <taxon>Amoebozoa</taxon>
        <taxon>Evosea</taxon>
        <taxon>Eumycetozoa</taxon>
        <taxon>Dictyostelia</taxon>
        <taxon>Acytosteliales</taxon>
        <taxon>Cavenderiaceae</taxon>
        <taxon>Cavenderia</taxon>
    </lineage>
</organism>
<dbReference type="RefSeq" id="XP_004360978.1">
    <property type="nucleotide sequence ID" value="XM_004360921.1"/>
</dbReference>
<evidence type="ECO:0000313" key="3">
    <source>
        <dbReference type="Proteomes" id="UP000007797"/>
    </source>
</evidence>
<sequence>MHARNKKNITTTYVGDSSSSINNIPPSTAALVKDNTTSVTDREREYLETFASINYSRPSIINQIAVAEGISTTRAKHLIESQFYSNLME</sequence>
<dbReference type="GeneID" id="14875397"/>
<protein>
    <submittedName>
        <fullName evidence="2">Uncharacterized protein</fullName>
    </submittedName>
</protein>
<dbReference type="AlphaFoldDB" id="F4PNS4"/>
<name>F4PNS4_CACFS</name>
<feature type="compositionally biased region" description="Low complexity" evidence="1">
    <location>
        <begin position="17"/>
        <end position="26"/>
    </location>
</feature>